<dbReference type="PANTHER" id="PTHR10075">
    <property type="entry name" value="BASIGIN RELATED"/>
    <property type="match status" value="1"/>
</dbReference>
<evidence type="ECO:0000256" key="10">
    <source>
        <dbReference type="SAM" id="MobiDB-lite"/>
    </source>
</evidence>
<feature type="domain" description="Ig-like" evidence="14">
    <location>
        <begin position="1701"/>
        <end position="1819"/>
    </location>
</feature>
<dbReference type="InterPro" id="IPR056475">
    <property type="entry name" value="GBD_Hemicentin/VWA7"/>
</dbReference>
<feature type="domain" description="Ig-like" evidence="14">
    <location>
        <begin position="1823"/>
        <end position="1907"/>
    </location>
</feature>
<evidence type="ECO:0000256" key="7">
    <source>
        <dbReference type="ARBA" id="ARBA00023180"/>
    </source>
</evidence>
<dbReference type="InterPro" id="IPR036383">
    <property type="entry name" value="TSP1_rpt_sf"/>
</dbReference>
<feature type="region of interest" description="Disordered" evidence="10">
    <location>
        <begin position="46"/>
        <end position="165"/>
    </location>
</feature>
<dbReference type="SMART" id="SM00179">
    <property type="entry name" value="EGF_CA"/>
    <property type="match status" value="3"/>
</dbReference>
<evidence type="ECO:0000256" key="6">
    <source>
        <dbReference type="ARBA" id="ARBA00023157"/>
    </source>
</evidence>
<dbReference type="CDD" id="cd00054">
    <property type="entry name" value="EGF_CA"/>
    <property type="match status" value="2"/>
</dbReference>
<feature type="domain" description="Ig-like" evidence="14">
    <location>
        <begin position="946"/>
        <end position="1047"/>
    </location>
</feature>
<dbReference type="InterPro" id="IPR056861">
    <property type="entry name" value="HMCN1-like_VWA"/>
</dbReference>
<dbReference type="Pfam" id="PF00090">
    <property type="entry name" value="TSP_1"/>
    <property type="match status" value="4"/>
</dbReference>
<feature type="domain" description="Ig-like" evidence="14">
    <location>
        <begin position="1618"/>
        <end position="1698"/>
    </location>
</feature>
<dbReference type="Pfam" id="PF13927">
    <property type="entry name" value="Ig_3"/>
    <property type="match status" value="5"/>
</dbReference>
<dbReference type="PROSITE" id="PS01187">
    <property type="entry name" value="EGF_CA"/>
    <property type="match status" value="1"/>
</dbReference>
<keyword evidence="3 9" id="KW-0245">EGF-like domain</keyword>
<dbReference type="PROSITE" id="PS50092">
    <property type="entry name" value="TSP1"/>
    <property type="match status" value="4"/>
</dbReference>
<dbReference type="SUPFAM" id="SSF48726">
    <property type="entry name" value="Immunoglobulin"/>
    <property type="match status" value="15"/>
</dbReference>
<dbReference type="PROSITE" id="PS00010">
    <property type="entry name" value="ASX_HYDROXYL"/>
    <property type="match status" value="2"/>
</dbReference>
<dbReference type="Gene3D" id="2.20.100.10">
    <property type="entry name" value="Thrombospondin type-1 (TSP1) repeat"/>
    <property type="match status" value="4"/>
</dbReference>
<name>A0A084W9C9_ANOSI</name>
<dbReference type="SMART" id="SM00409">
    <property type="entry name" value="IG"/>
    <property type="match status" value="15"/>
</dbReference>
<feature type="domain" description="Ig-like" evidence="14">
    <location>
        <begin position="767"/>
        <end position="850"/>
    </location>
</feature>
<dbReference type="SUPFAM" id="SSF53300">
    <property type="entry name" value="vWA-like"/>
    <property type="match status" value="1"/>
</dbReference>
<dbReference type="Gene3D" id="2.60.40.10">
    <property type="entry name" value="Immunoglobulins"/>
    <property type="match status" value="15"/>
</dbReference>
<dbReference type="InterPro" id="IPR002035">
    <property type="entry name" value="VWF_A"/>
</dbReference>
<dbReference type="Pfam" id="PF07645">
    <property type="entry name" value="EGF_CA"/>
    <property type="match status" value="3"/>
</dbReference>
<evidence type="ECO:0000313" key="16">
    <source>
        <dbReference type="EnsemblMetazoa" id="ASIC014874-PA"/>
    </source>
</evidence>
<dbReference type="Gene3D" id="3.40.50.410">
    <property type="entry name" value="von Willebrand factor, type A domain"/>
    <property type="match status" value="1"/>
</dbReference>
<reference evidence="15 17" key="1">
    <citation type="journal article" date="2014" name="BMC Genomics">
        <title>Genome sequence of Anopheles sinensis provides insight into genetics basis of mosquito competence for malaria parasites.</title>
        <authorList>
            <person name="Zhou D."/>
            <person name="Zhang D."/>
            <person name="Ding G."/>
            <person name="Shi L."/>
            <person name="Hou Q."/>
            <person name="Ye Y."/>
            <person name="Xu Y."/>
            <person name="Zhou H."/>
            <person name="Xiong C."/>
            <person name="Li S."/>
            <person name="Yu J."/>
            <person name="Hong S."/>
            <person name="Yu X."/>
            <person name="Zou P."/>
            <person name="Chen C."/>
            <person name="Chang X."/>
            <person name="Wang W."/>
            <person name="Lv Y."/>
            <person name="Sun Y."/>
            <person name="Ma L."/>
            <person name="Shen B."/>
            <person name="Zhu C."/>
        </authorList>
    </citation>
    <scope>NUCLEOTIDE SEQUENCE [LARGE SCALE GENOMIC DNA]</scope>
</reference>
<dbReference type="Pfam" id="PF25106">
    <property type="entry name" value="VWA_4"/>
    <property type="match status" value="1"/>
</dbReference>
<evidence type="ECO:0000313" key="15">
    <source>
        <dbReference type="EMBL" id="KFB46823.1"/>
    </source>
</evidence>
<dbReference type="PROSITE" id="PS50234">
    <property type="entry name" value="VWFA"/>
    <property type="match status" value="1"/>
</dbReference>
<dbReference type="CDD" id="cd00096">
    <property type="entry name" value="Ig"/>
    <property type="match status" value="2"/>
</dbReference>
<dbReference type="VEuPathDB" id="VectorBase:ASIC014874"/>
<dbReference type="FunFam" id="2.20.100.10:FF:000007">
    <property type="entry name" value="Thrombospondin 1"/>
    <property type="match status" value="1"/>
</dbReference>
<dbReference type="EMBL" id="ATLV01021697">
    <property type="status" value="NOT_ANNOTATED_CDS"/>
    <property type="molecule type" value="Genomic_DNA"/>
</dbReference>
<dbReference type="FunFam" id="2.20.100.10:FF:000001">
    <property type="entry name" value="semaphorin-5A isoform X1"/>
    <property type="match status" value="2"/>
</dbReference>
<evidence type="ECO:0000313" key="17">
    <source>
        <dbReference type="Proteomes" id="UP000030765"/>
    </source>
</evidence>
<evidence type="ECO:0000256" key="9">
    <source>
        <dbReference type="PROSITE-ProRule" id="PRU00076"/>
    </source>
</evidence>
<dbReference type="InterPro" id="IPR001881">
    <property type="entry name" value="EGF-like_Ca-bd_dom"/>
</dbReference>
<dbReference type="GO" id="GO:0005509">
    <property type="term" value="F:calcium ion binding"/>
    <property type="evidence" value="ECO:0007669"/>
    <property type="project" value="InterPro"/>
</dbReference>
<feature type="domain" description="Ig-like" evidence="14">
    <location>
        <begin position="1155"/>
        <end position="1230"/>
    </location>
</feature>
<protein>
    <submittedName>
        <fullName evidence="15">AGAP002268-PA-like protein</fullName>
    </submittedName>
</protein>
<dbReference type="CDD" id="cd00198">
    <property type="entry name" value="vWFA"/>
    <property type="match status" value="1"/>
</dbReference>
<dbReference type="SMART" id="SM00327">
    <property type="entry name" value="VWA"/>
    <property type="match status" value="1"/>
</dbReference>
<dbReference type="InterPro" id="IPR018097">
    <property type="entry name" value="EGF_Ca-bd_CS"/>
</dbReference>
<dbReference type="InterPro" id="IPR013783">
    <property type="entry name" value="Ig-like_fold"/>
</dbReference>
<dbReference type="GO" id="GO:0048468">
    <property type="term" value="P:cell development"/>
    <property type="evidence" value="ECO:0007669"/>
    <property type="project" value="UniProtKB-ARBA"/>
</dbReference>
<feature type="compositionally biased region" description="Acidic residues" evidence="10">
    <location>
        <begin position="2382"/>
        <end position="2394"/>
    </location>
</feature>
<dbReference type="VEuPathDB" id="VectorBase:ASIS017274"/>
<feature type="domain" description="VWFA" evidence="13">
    <location>
        <begin position="285"/>
        <end position="495"/>
    </location>
</feature>
<dbReference type="STRING" id="74873.A0A084W9C9"/>
<dbReference type="SMART" id="SM00181">
    <property type="entry name" value="EGF"/>
    <property type="match status" value="3"/>
</dbReference>
<sequence length="2765" mass="306121">MQKEPLVLAILVIFCALAAGETEDQLDNDELWDRLLKGNLHEIKTNVPRDDAEDSSGGRKATPSSHQLDQEQSMNGADGGVDGGLIDGHAGGINYTSTDTDSDDPEDEFLALNGSAATEVNHDSADSPWWEPADDDNKAPEAELGIEGDVSDGSGQDSLPQGDEPSLFDKEIVSILRSRPESREILDLLGVPKTVNESNTSSDPKVLKEQLKNILTLPLGKRKYHQALPTIAENEYNLEPLATPAPLSSDQRDFGRPTSVLLPDLNRTLAAHRQSLLPPKQGQRSLVIVFDATGSMLDDLQQLRDAARLIIAEITQKDSNPIFNYIFVPFRDPHVGPRLVTRNKDELLSALEKLQIIGGGDCPEAALEAISSAIEAALPHSFVYVFTDATAKDFRLDQRVMQLVQKKQTPITFLLTGFCDGKMTPGYQVMNNIAAASNGQVFDLRKDQIEEVLLAIRNTMDISHVPLKAIDSALPEEHTIDLNVDSTLKEFSVSVAGVKPTIEILDPQHAPYNRTRDVLNLENIRVVNVADPIPGKWNIKATSNSSHSVRLSGHSEVQFKFGFSLLEPQDTVSLSNQPVLHKPNFLAIEPSDPALIRSLDSVTIASHNAGSPGGKMFEFSLPLQLVPGTKALYRTDAFDTPRQQFKLTINGKSSNDEPLQRLLSTALQAIAHTPPEVTVGYTQVLDLIEGDTFMLDCRIQSPFPSNASWQFNGTEILQRHFDQSNVLSMLLANVTTKDAGNYTCSAKNEIGTDEQVVSVRVTPQHKPTIRLLPKYTLAIEFEPFIALRCIVDQIDGKSLLHWTHNGKPLETATGKSYLELENIGQHHSGNYTCYADIAGQRVTSENSTIVVEYAPKAPVPNVALLEEYGTPVEMECQIDALPAPEFQWYYQSLDQTNELEPYDANGNTIRFNMSPQKEGLYVCEGRNVYGFVRQTFVLEGAANDAPVIIKPQDTTIYVAPGASITLNCSCELCQPLSEYIWTSQGGTFESSPEESIDNIRVSLDNDESRNAVRYLLTIDDFQAHNEVSYTCIFSNQHGADAMILQLRMMIPPEVEAMVLDGETVDPAGGKVVRSEGKVASIGCDVVGLPEPTVQWQLNGKPIDISGGKFQLENDNKTLTFRDSFGEAVQGRYECVASNPLGNTSSSLELILGAVPTALTPNRNVKAKVGETLQLNCSIDGTPTPKVTWEPVASFEDPTLKQQVLEVAYDKAGLYRCTGANEYGTAEQVISVEVFGAPEVKGALDISLQLATGQNTLLECFGWGIPEPTIHWTFNGASIERGAGVEITEQGLQISNSSYDHSGIYGCVVENAYGTLQKMHYLTVRDPPKITSSLDPDVTLLPNDTVRFECFGTGSPPPNATWLYNGTTLANDRQLYLSHSNASVGTYTCLLESSEGVDRQNMFVNVLRPPQRLSGPNFTNSLEPLKVRADDPLILVCPFENYKSLVWQLNERNLEDYFDLADVKLRENLLIIEHIRSRHEGTYTCVVQNRAGSDRQSFVVAVLSPPSIQRIHPEELSDEFGELAPEEADKWTSGKPYDSAVEVNLLSGETFQLFCRASGSPTPNIYWNRGVEMDQVVSQTANLTIPDVALHHSDLYTCVAENELGKSTQVYRLDVMTSPQFYDDPLQSIEVFVGDNVELDCEMQANPPASYQWLKEDTALDEFDTVLSLTNVQPDDSGMYHCDVQNIFGQNKKSFKVLVYQPAKITSYSPSQTLLAGDNVELDCEATGNPIPVLSIIHRGEVLASTAELDGPAMVIGQSYRVKTNLYKSLQMHSFSAVRVSPYAVRFLMRQPKASLLDKGKYLCMAQNAIGFDERLAKLDVMVPPYVRTEKLKSDETTIRLLEGLPLFLFCPIDGSPKPTIGWYRNSNRLKQSSSTFFLPSVQQRDAGTYTCFGENPIGKTELHYELEVLVPPSIITSVLYGENYLSSDQPDQEEIPLTAGDNATLDCSSLGHPVPAVHWMKVDYLDERRNELLPQRDPILKLYTIERTVTYSCFVNNTVGSAQKLFHLVVQAPPTWKSGPKYAFEQRVSLHHSLDLACETDGSPEATVTWTKDGVRLEKHDVEYFFGANGQTMRILAAKLTNDGSYQCTASNLLGQISREFHVTIDVPVSWSPWGAWSACSATCGTGTQFRSRICLLLNGSPAHGDQYNCHGENVQLKSCELLPCPVNGGWSEWTGWSNCSLGCVTEFSGNRSVRSRHRTCDSPAPSLGGKPCIGEDVEEEPCPAKYCPVDGGWTEWSSWTACSEPCGFGRSLRWRSCTNPAPRHGGRACEGSESEVKSCKQQECHVDGGWSEWTPWTRCSKTCGKGIKSRKRFCNNPEPKAGGKPCAGANVEHEQCGTKRCRNDALIKTMEPSKPLTPLLVYDTQTQPTSAGHSDHSNDFDNSDYEENEDSQDERDFQVVRKYQYAEAAPVEYVDVPAPVPNPGPLGITVTMTNTVRLSNDTTAFTLNFGNPTISSTPTIVTCMEGFVYHASNHTCIDVDECAEGYCSEAGQVCTNTVGNFRCDCATGYRAVYHDSEGPDGYLVQEMQCVDVNECRERTHECSHFCTNTPGGYQCYCPERALLSKDGKTCTIKRKRNEPMMRVTPRCPEGLQWEDGRCQDIDECALQMDECGEQFSCLNTRGGYLCVLTSCPPEYEQDYERNICVLNCTVGRNHCSNGVHTGQTVSFLIVELDRFNPYQALAIVTIPAAQRTPDYSTTWTLRDRRYAHIFSMEKMHQTSGAVHLYANRKLQRGKPYKLTVMAKTFRRRRLEFIHDFEVHVYWMD</sequence>
<dbReference type="SUPFAM" id="SSF82895">
    <property type="entry name" value="TSP-1 type 1 repeat"/>
    <property type="match status" value="4"/>
</dbReference>
<dbReference type="GO" id="GO:0005576">
    <property type="term" value="C:extracellular region"/>
    <property type="evidence" value="ECO:0007669"/>
    <property type="project" value="UniProtKB-SubCell"/>
</dbReference>
<reference evidence="16" key="2">
    <citation type="submission" date="2020-05" db="UniProtKB">
        <authorList>
            <consortium name="EnsemblMetazoa"/>
        </authorList>
    </citation>
    <scope>IDENTIFICATION</scope>
</reference>
<organism evidence="15">
    <name type="scientific">Anopheles sinensis</name>
    <name type="common">Mosquito</name>
    <dbReference type="NCBI Taxonomy" id="74873"/>
    <lineage>
        <taxon>Eukaryota</taxon>
        <taxon>Metazoa</taxon>
        <taxon>Ecdysozoa</taxon>
        <taxon>Arthropoda</taxon>
        <taxon>Hexapoda</taxon>
        <taxon>Insecta</taxon>
        <taxon>Pterygota</taxon>
        <taxon>Neoptera</taxon>
        <taxon>Endopterygota</taxon>
        <taxon>Diptera</taxon>
        <taxon>Nematocera</taxon>
        <taxon>Culicoidea</taxon>
        <taxon>Culicidae</taxon>
        <taxon>Anophelinae</taxon>
        <taxon>Anopheles</taxon>
    </lineage>
</organism>
<feature type="domain" description="EGF-like" evidence="12">
    <location>
        <begin position="2479"/>
        <end position="2516"/>
    </location>
</feature>
<dbReference type="FunFam" id="2.60.40.10:FF:000503">
    <property type="entry name" value="Hemicentin 1"/>
    <property type="match status" value="1"/>
</dbReference>
<keyword evidence="4 11" id="KW-0732">Signal</keyword>
<evidence type="ECO:0000259" key="12">
    <source>
        <dbReference type="PROSITE" id="PS50026"/>
    </source>
</evidence>
<dbReference type="EMBL" id="ATLV01021698">
    <property type="status" value="NOT_ANNOTATED_CDS"/>
    <property type="molecule type" value="Genomic_DNA"/>
</dbReference>
<dbReference type="PROSITE" id="PS50026">
    <property type="entry name" value="EGF_3"/>
    <property type="match status" value="1"/>
</dbReference>
<dbReference type="InterPro" id="IPR036179">
    <property type="entry name" value="Ig-like_dom_sf"/>
</dbReference>
<dbReference type="EnsemblMetazoa" id="ASIC014874-RA">
    <property type="protein sequence ID" value="ASIC014874-PA"/>
    <property type="gene ID" value="ASIC014874"/>
</dbReference>
<feature type="signal peptide" evidence="11">
    <location>
        <begin position="1"/>
        <end position="20"/>
    </location>
</feature>
<accession>A0A084W9C9</accession>
<dbReference type="SMART" id="SM00408">
    <property type="entry name" value="IGc2"/>
    <property type="match status" value="14"/>
</dbReference>
<dbReference type="InterPro" id="IPR000884">
    <property type="entry name" value="TSP1_rpt"/>
</dbReference>
<feature type="domain" description="Ig-like" evidence="14">
    <location>
        <begin position="1415"/>
        <end position="1500"/>
    </location>
</feature>
<dbReference type="FunFam" id="2.20.100.10:FF:000002">
    <property type="entry name" value="Unc-5 netrin receptor C"/>
    <property type="match status" value="1"/>
</dbReference>
<dbReference type="PANTHER" id="PTHR10075:SF100">
    <property type="entry name" value="FASCICLIN-2"/>
    <property type="match status" value="1"/>
</dbReference>
<dbReference type="EMBL" id="KE525322">
    <property type="protein sequence ID" value="KFB46823.1"/>
    <property type="molecule type" value="Genomic_DNA"/>
</dbReference>
<dbReference type="OrthoDB" id="5985519at2759"/>
<evidence type="ECO:0000259" key="13">
    <source>
        <dbReference type="PROSITE" id="PS50234"/>
    </source>
</evidence>
<feature type="domain" description="Ig-like" evidence="14">
    <location>
        <begin position="855"/>
        <end position="939"/>
    </location>
</feature>
<feature type="domain" description="Ig-like" evidence="14">
    <location>
        <begin position="1237"/>
        <end position="1322"/>
    </location>
</feature>
<dbReference type="GO" id="GO:0032991">
    <property type="term" value="C:protein-containing complex"/>
    <property type="evidence" value="ECO:0007669"/>
    <property type="project" value="UniProtKB-ARBA"/>
</dbReference>
<dbReference type="PROSITE" id="PS50835">
    <property type="entry name" value="IG_LIKE"/>
    <property type="match status" value="15"/>
</dbReference>
<dbReference type="SUPFAM" id="SSF57196">
    <property type="entry name" value="EGF/Laminin"/>
    <property type="match status" value="1"/>
</dbReference>
<feature type="compositionally biased region" description="Acidic residues" evidence="10">
    <location>
        <begin position="100"/>
        <end position="109"/>
    </location>
</feature>
<comment type="subcellular location">
    <subcellularLocation>
        <location evidence="1">Secreted</location>
    </subcellularLocation>
</comment>
<dbReference type="InterPro" id="IPR049883">
    <property type="entry name" value="NOTCH1_EGF-like"/>
</dbReference>
<evidence type="ECO:0000256" key="1">
    <source>
        <dbReference type="ARBA" id="ARBA00004613"/>
    </source>
</evidence>
<keyword evidence="7" id="KW-0325">Glycoprotein</keyword>
<feature type="domain" description="Ig-like" evidence="14">
    <location>
        <begin position="1052"/>
        <end position="1150"/>
    </location>
</feature>
<feature type="domain" description="Ig-like" evidence="14">
    <location>
        <begin position="1535"/>
        <end position="1613"/>
    </location>
</feature>
<evidence type="ECO:0000256" key="11">
    <source>
        <dbReference type="SAM" id="SignalP"/>
    </source>
</evidence>
<dbReference type="InterPro" id="IPR000152">
    <property type="entry name" value="EGF-type_Asp/Asn_hydroxyl_site"/>
</dbReference>
<dbReference type="Proteomes" id="UP000030765">
    <property type="component" value="Unassembled WGS sequence"/>
</dbReference>
<dbReference type="InterPro" id="IPR003599">
    <property type="entry name" value="Ig_sub"/>
</dbReference>
<feature type="domain" description="Ig-like" evidence="14">
    <location>
        <begin position="1327"/>
        <end position="1404"/>
    </location>
</feature>
<keyword evidence="8" id="KW-0393">Immunoglobulin domain</keyword>
<feature type="region of interest" description="Disordered" evidence="10">
    <location>
        <begin position="2367"/>
        <end position="2396"/>
    </location>
</feature>
<proteinExistence type="predicted"/>
<dbReference type="InterPro" id="IPR003598">
    <property type="entry name" value="Ig_sub2"/>
</dbReference>
<dbReference type="InterPro" id="IPR013098">
    <property type="entry name" value="Ig_I-set"/>
</dbReference>
<feature type="domain" description="Ig-like" evidence="14">
    <location>
        <begin position="675"/>
        <end position="762"/>
    </location>
</feature>
<dbReference type="OMA" id="VQWPPLA"/>
<evidence type="ECO:0000256" key="4">
    <source>
        <dbReference type="ARBA" id="ARBA00022729"/>
    </source>
</evidence>
<feature type="chain" id="PRO_5001784724" evidence="11">
    <location>
        <begin position="21"/>
        <end position="2765"/>
    </location>
</feature>
<keyword evidence="17" id="KW-1185">Reference proteome</keyword>
<evidence type="ECO:0000256" key="5">
    <source>
        <dbReference type="ARBA" id="ARBA00022737"/>
    </source>
</evidence>
<dbReference type="InterPro" id="IPR009030">
    <property type="entry name" value="Growth_fac_rcpt_cys_sf"/>
</dbReference>
<keyword evidence="2" id="KW-0964">Secreted</keyword>
<dbReference type="Pfam" id="PF23560">
    <property type="entry name" value="GBD_Hemicentin"/>
    <property type="match status" value="1"/>
</dbReference>
<dbReference type="Pfam" id="PF07679">
    <property type="entry name" value="I-set"/>
    <property type="match status" value="6"/>
</dbReference>
<feature type="domain" description="Ig-like" evidence="14">
    <location>
        <begin position="2020"/>
        <end position="2104"/>
    </location>
</feature>
<evidence type="ECO:0000256" key="8">
    <source>
        <dbReference type="ARBA" id="ARBA00023319"/>
    </source>
</evidence>
<feature type="compositionally biased region" description="Gly residues" evidence="10">
    <location>
        <begin position="77"/>
        <end position="91"/>
    </location>
</feature>
<evidence type="ECO:0000256" key="3">
    <source>
        <dbReference type="ARBA" id="ARBA00022536"/>
    </source>
</evidence>
<keyword evidence="6" id="KW-1015">Disulfide bond</keyword>
<dbReference type="SUPFAM" id="SSF57184">
    <property type="entry name" value="Growth factor receptor domain"/>
    <property type="match status" value="1"/>
</dbReference>
<comment type="caution">
    <text evidence="9">Lacks conserved residue(s) required for the propagation of feature annotation.</text>
</comment>
<dbReference type="EMBL" id="ATLV01021696">
    <property type="status" value="NOT_ANNOTATED_CDS"/>
    <property type="molecule type" value="Genomic_DNA"/>
</dbReference>
<dbReference type="InterPro" id="IPR007110">
    <property type="entry name" value="Ig-like_dom"/>
</dbReference>
<evidence type="ECO:0000259" key="14">
    <source>
        <dbReference type="PROSITE" id="PS50835"/>
    </source>
</evidence>
<feature type="domain" description="Ig-like" evidence="14">
    <location>
        <begin position="1912"/>
        <end position="2011"/>
    </location>
</feature>
<feature type="compositionally biased region" description="Polar residues" evidence="10">
    <location>
        <begin position="62"/>
        <end position="75"/>
    </location>
</feature>
<dbReference type="SMART" id="SM00209">
    <property type="entry name" value="TSP1"/>
    <property type="match status" value="4"/>
</dbReference>
<dbReference type="InterPro" id="IPR000742">
    <property type="entry name" value="EGF"/>
</dbReference>
<evidence type="ECO:0000256" key="2">
    <source>
        <dbReference type="ARBA" id="ARBA00022525"/>
    </source>
</evidence>
<dbReference type="Gene3D" id="2.10.25.10">
    <property type="entry name" value="Laminin"/>
    <property type="match status" value="3"/>
</dbReference>
<dbReference type="InterPro" id="IPR036465">
    <property type="entry name" value="vWFA_dom_sf"/>
</dbReference>
<gene>
    <name evidence="15" type="ORF">ZHAS_00014874</name>
</gene>
<keyword evidence="5" id="KW-0677">Repeat</keyword>